<evidence type="ECO:0000256" key="2">
    <source>
        <dbReference type="ARBA" id="ARBA00021099"/>
    </source>
</evidence>
<gene>
    <name evidence="7" type="primary">Atg10</name>
    <name evidence="7" type="ORF">Anas_06744</name>
</gene>
<dbReference type="GO" id="GO:0000045">
    <property type="term" value="P:autophagosome assembly"/>
    <property type="evidence" value="ECO:0007669"/>
    <property type="project" value="TreeGrafter"/>
</dbReference>
<dbReference type="PANTHER" id="PTHR14957:SF1">
    <property type="entry name" value="UBIQUITIN-LIKE-CONJUGATING ENZYME ATG10"/>
    <property type="match status" value="1"/>
</dbReference>
<dbReference type="Pfam" id="PF03987">
    <property type="entry name" value="Autophagy_act_C"/>
    <property type="match status" value="1"/>
</dbReference>
<evidence type="ECO:0000256" key="6">
    <source>
        <dbReference type="ARBA" id="ARBA00029833"/>
    </source>
</evidence>
<accession>A0A5N5SXT2</accession>
<keyword evidence="5" id="KW-0072">Autophagy</keyword>
<evidence type="ECO:0000256" key="5">
    <source>
        <dbReference type="ARBA" id="ARBA00023006"/>
    </source>
</evidence>
<evidence type="ECO:0000313" key="7">
    <source>
        <dbReference type="EMBL" id="KAB7498807.1"/>
    </source>
</evidence>
<dbReference type="GO" id="GO:0000422">
    <property type="term" value="P:autophagy of mitochondrion"/>
    <property type="evidence" value="ECO:0007669"/>
    <property type="project" value="TreeGrafter"/>
</dbReference>
<evidence type="ECO:0000313" key="8">
    <source>
        <dbReference type="Proteomes" id="UP000326759"/>
    </source>
</evidence>
<evidence type="ECO:0000256" key="4">
    <source>
        <dbReference type="ARBA" id="ARBA00022786"/>
    </source>
</evidence>
<comment type="similarity">
    <text evidence="1">Belongs to the ATG10 family.</text>
</comment>
<comment type="caution">
    <text evidence="7">The sequence shown here is derived from an EMBL/GenBank/DDBJ whole genome shotgun (WGS) entry which is preliminary data.</text>
</comment>
<dbReference type="InterPro" id="IPR007135">
    <property type="entry name" value="Atg3/Atg10"/>
</dbReference>
<evidence type="ECO:0000256" key="1">
    <source>
        <dbReference type="ARBA" id="ARBA00005696"/>
    </source>
</evidence>
<dbReference type="EMBL" id="SEYY01018969">
    <property type="protein sequence ID" value="KAB7498807.1"/>
    <property type="molecule type" value="Genomic_DNA"/>
</dbReference>
<proteinExistence type="inferred from homology"/>
<dbReference type="Proteomes" id="UP000326759">
    <property type="component" value="Unassembled WGS sequence"/>
</dbReference>
<dbReference type="GO" id="GO:0032446">
    <property type="term" value="P:protein modification by small protein conjugation"/>
    <property type="evidence" value="ECO:0007669"/>
    <property type="project" value="TreeGrafter"/>
</dbReference>
<evidence type="ECO:0000256" key="3">
    <source>
        <dbReference type="ARBA" id="ARBA00022679"/>
    </source>
</evidence>
<dbReference type="Gene3D" id="3.30.1460.50">
    <property type="match status" value="1"/>
</dbReference>
<protein>
    <recommendedName>
        <fullName evidence="2">Ubiquitin-like-conjugating enzyme ATG10</fullName>
    </recommendedName>
    <alternativeName>
        <fullName evidence="6">Autophagy-related protein 10</fullName>
    </alternativeName>
</protein>
<name>A0A5N5SXT2_9CRUS</name>
<reference evidence="7 8" key="1">
    <citation type="journal article" date="2019" name="PLoS Biol.">
        <title>Sex chromosomes control vertical transmission of feminizing Wolbachia symbionts in an isopod.</title>
        <authorList>
            <person name="Becking T."/>
            <person name="Chebbi M.A."/>
            <person name="Giraud I."/>
            <person name="Moumen B."/>
            <person name="Laverre T."/>
            <person name="Caubet Y."/>
            <person name="Peccoud J."/>
            <person name="Gilbert C."/>
            <person name="Cordaux R."/>
        </authorList>
    </citation>
    <scope>NUCLEOTIDE SEQUENCE [LARGE SCALE GENOMIC DNA]</scope>
    <source>
        <strain evidence="7">ANa2</strain>
        <tissue evidence="7">Whole body excluding digestive tract and cuticle</tissue>
    </source>
</reference>
<dbReference type="OrthoDB" id="4089664at2759"/>
<organism evidence="7 8">
    <name type="scientific">Armadillidium nasatum</name>
    <dbReference type="NCBI Taxonomy" id="96803"/>
    <lineage>
        <taxon>Eukaryota</taxon>
        <taxon>Metazoa</taxon>
        <taxon>Ecdysozoa</taxon>
        <taxon>Arthropoda</taxon>
        <taxon>Crustacea</taxon>
        <taxon>Multicrustacea</taxon>
        <taxon>Malacostraca</taxon>
        <taxon>Eumalacostraca</taxon>
        <taxon>Peracarida</taxon>
        <taxon>Isopoda</taxon>
        <taxon>Oniscidea</taxon>
        <taxon>Crinocheta</taxon>
        <taxon>Armadillidiidae</taxon>
        <taxon>Armadillidium</taxon>
    </lineage>
</organism>
<dbReference type="PANTHER" id="PTHR14957">
    <property type="entry name" value="UBIQUITIN-LIKE-CONJUGATING ENZYME ATG10"/>
    <property type="match status" value="1"/>
</dbReference>
<keyword evidence="8" id="KW-1185">Reference proteome</keyword>
<sequence>MISYAEFVKSCQFFININKNLEDDWREVKEDVDLTYYLVKQRCTHGHLLSSKPEKNILENDDSLSLKELESELPEDPLCINKENLDIFSIEYHIVYNMGFCVPILYFNIWDANGKLFSLTDVWKIFANLYPEILHNKWNSITQGHHPHNGKPYFYCHPCNTEKVMKFMKKHDSEEYEDVKYYIPNWLNIYGAAFGLSVPSKYCCEKNQKTF</sequence>
<dbReference type="AlphaFoldDB" id="A0A5N5SXT2"/>
<keyword evidence="4" id="KW-0833">Ubl conjugation pathway</keyword>
<dbReference type="GO" id="GO:0005829">
    <property type="term" value="C:cytosol"/>
    <property type="evidence" value="ECO:0007669"/>
    <property type="project" value="TreeGrafter"/>
</dbReference>
<keyword evidence="3" id="KW-0808">Transferase</keyword>
<dbReference type="GO" id="GO:0061651">
    <property type="term" value="F:Atg12 conjugating enzyme activity"/>
    <property type="evidence" value="ECO:0007669"/>
    <property type="project" value="TreeGrafter"/>
</dbReference>